<feature type="transmembrane region" description="Helical" evidence="9">
    <location>
        <begin position="151"/>
        <end position="175"/>
    </location>
</feature>
<dbReference type="Pfam" id="PF14360">
    <property type="entry name" value="PAP2_C"/>
    <property type="match status" value="1"/>
</dbReference>
<dbReference type="Proteomes" id="UP001150925">
    <property type="component" value="Unassembled WGS sequence"/>
</dbReference>
<evidence type="ECO:0000256" key="2">
    <source>
        <dbReference type="ARBA" id="ARBA00005441"/>
    </source>
</evidence>
<evidence type="ECO:0000313" key="11">
    <source>
        <dbReference type="EMBL" id="KAJ1959376.1"/>
    </source>
</evidence>
<dbReference type="OrthoDB" id="422827at2759"/>
<evidence type="ECO:0000256" key="8">
    <source>
        <dbReference type="ARBA" id="ARBA00023136"/>
    </source>
</evidence>
<evidence type="ECO:0000256" key="3">
    <source>
        <dbReference type="ARBA" id="ARBA00022679"/>
    </source>
</evidence>
<evidence type="ECO:0000313" key="12">
    <source>
        <dbReference type="Proteomes" id="UP001150925"/>
    </source>
</evidence>
<evidence type="ECO:0000256" key="1">
    <source>
        <dbReference type="ARBA" id="ARBA00004141"/>
    </source>
</evidence>
<organism evidence="11 12">
    <name type="scientific">Dispira parvispora</name>
    <dbReference type="NCBI Taxonomy" id="1520584"/>
    <lineage>
        <taxon>Eukaryota</taxon>
        <taxon>Fungi</taxon>
        <taxon>Fungi incertae sedis</taxon>
        <taxon>Zoopagomycota</taxon>
        <taxon>Kickxellomycotina</taxon>
        <taxon>Dimargaritomycetes</taxon>
        <taxon>Dimargaritales</taxon>
        <taxon>Dimargaritaceae</taxon>
        <taxon>Dispira</taxon>
    </lineage>
</organism>
<dbReference type="GO" id="GO:0000139">
    <property type="term" value="C:Golgi membrane"/>
    <property type="evidence" value="ECO:0007669"/>
    <property type="project" value="TreeGrafter"/>
</dbReference>
<comment type="subcellular location">
    <subcellularLocation>
        <location evidence="1">Membrane</location>
        <topology evidence="1">Multi-pass membrane protein</topology>
    </subcellularLocation>
</comment>
<feature type="transmembrane region" description="Helical" evidence="9">
    <location>
        <begin position="215"/>
        <end position="231"/>
    </location>
</feature>
<dbReference type="PANTHER" id="PTHR21290:SF25">
    <property type="entry name" value="SPHINGOMYELIN SYNTHASE-RELATED PROTEIN 1"/>
    <property type="match status" value="1"/>
</dbReference>
<dbReference type="PANTHER" id="PTHR21290">
    <property type="entry name" value="SPHINGOMYELIN SYNTHETASE"/>
    <property type="match status" value="1"/>
</dbReference>
<name>A0A9W8ARY8_9FUNG</name>
<keyword evidence="6 9" id="KW-1133">Transmembrane helix</keyword>
<comment type="caution">
    <text evidence="11">The sequence shown here is derived from an EMBL/GenBank/DDBJ whole genome shotgun (WGS) entry which is preliminary data.</text>
</comment>
<feature type="transmembrane region" description="Helical" evidence="9">
    <location>
        <begin position="108"/>
        <end position="131"/>
    </location>
</feature>
<dbReference type="GO" id="GO:0046513">
    <property type="term" value="P:ceramide biosynthetic process"/>
    <property type="evidence" value="ECO:0007669"/>
    <property type="project" value="TreeGrafter"/>
</dbReference>
<evidence type="ECO:0000256" key="9">
    <source>
        <dbReference type="SAM" id="Phobius"/>
    </source>
</evidence>
<dbReference type="InterPro" id="IPR045221">
    <property type="entry name" value="Sphingomyelin_synth-like"/>
</dbReference>
<keyword evidence="4 9" id="KW-0812">Transmembrane</keyword>
<comment type="similarity">
    <text evidence="2">Belongs to the sphingomyelin synthase family.</text>
</comment>
<protein>
    <recommendedName>
        <fullName evidence="10">Sphingomyelin synthase-like domain-containing protein</fullName>
    </recommendedName>
</protein>
<dbReference type="GO" id="GO:0005789">
    <property type="term" value="C:endoplasmic reticulum membrane"/>
    <property type="evidence" value="ECO:0007669"/>
    <property type="project" value="TreeGrafter"/>
</dbReference>
<dbReference type="GO" id="GO:0047493">
    <property type="term" value="F:ceramide cholinephosphotransferase activity"/>
    <property type="evidence" value="ECO:0007669"/>
    <property type="project" value="TreeGrafter"/>
</dbReference>
<keyword evidence="5" id="KW-0746">Sphingolipid metabolism</keyword>
<feature type="domain" description="Sphingomyelin synthase-like" evidence="10">
    <location>
        <begin position="155"/>
        <end position="226"/>
    </location>
</feature>
<keyword evidence="8 9" id="KW-0472">Membrane</keyword>
<dbReference type="GO" id="GO:0005886">
    <property type="term" value="C:plasma membrane"/>
    <property type="evidence" value="ECO:0007669"/>
    <property type="project" value="TreeGrafter"/>
</dbReference>
<keyword evidence="12" id="KW-1185">Reference proteome</keyword>
<evidence type="ECO:0000256" key="6">
    <source>
        <dbReference type="ARBA" id="ARBA00022989"/>
    </source>
</evidence>
<evidence type="ECO:0000259" key="10">
    <source>
        <dbReference type="Pfam" id="PF14360"/>
    </source>
</evidence>
<dbReference type="EMBL" id="JANBPY010001604">
    <property type="protein sequence ID" value="KAJ1959376.1"/>
    <property type="molecule type" value="Genomic_DNA"/>
</dbReference>
<accession>A0A9W8ARY8</accession>
<proteinExistence type="inferred from homology"/>
<dbReference type="AlphaFoldDB" id="A0A9W8ARY8"/>
<evidence type="ECO:0000256" key="5">
    <source>
        <dbReference type="ARBA" id="ARBA00022919"/>
    </source>
</evidence>
<feature type="transmembrane region" description="Helical" evidence="9">
    <location>
        <begin position="182"/>
        <end position="203"/>
    </location>
</feature>
<keyword evidence="7" id="KW-0443">Lipid metabolism</keyword>
<sequence length="293" mass="33216">MAAKANFIRVRREVVRFLKKRYPLDWTSAIFIVSLLVFWGLTYYFMNVMANVASYRSSLVTQQQALPDLGFEVIPHVKELWLTDFFDALMFAPTAIMVALFRPRPNYILVKGIMSSAICNLFRITTMAITSLPDPREGCEFVLGDFWSTFQLHRCGDCIFSGHTIIFVLCTMVWVSQAPRNFIGFVGVFFAVSVCVAGSIVVLANRAHYTVDVLLAWYIGVSVWFTVSRFWDGQIVRRGLFPTINFPDPELRNNGKATHLVYMSEKVTKEGSDDIIMSQLASPRSNYSPVAVV</sequence>
<feature type="transmembrane region" description="Helical" evidence="9">
    <location>
        <begin position="80"/>
        <end position="101"/>
    </location>
</feature>
<dbReference type="GO" id="GO:0033188">
    <property type="term" value="F:sphingomyelin synthase activity"/>
    <property type="evidence" value="ECO:0007669"/>
    <property type="project" value="TreeGrafter"/>
</dbReference>
<evidence type="ECO:0000256" key="7">
    <source>
        <dbReference type="ARBA" id="ARBA00023098"/>
    </source>
</evidence>
<evidence type="ECO:0000256" key="4">
    <source>
        <dbReference type="ARBA" id="ARBA00022692"/>
    </source>
</evidence>
<reference evidence="11" key="1">
    <citation type="submission" date="2022-07" db="EMBL/GenBank/DDBJ databases">
        <title>Phylogenomic reconstructions and comparative analyses of Kickxellomycotina fungi.</title>
        <authorList>
            <person name="Reynolds N.K."/>
            <person name="Stajich J.E."/>
            <person name="Barry K."/>
            <person name="Grigoriev I.V."/>
            <person name="Crous P."/>
            <person name="Smith M.E."/>
        </authorList>
    </citation>
    <scope>NUCLEOTIDE SEQUENCE</scope>
    <source>
        <strain evidence="11">RSA 1196</strain>
    </source>
</reference>
<keyword evidence="3" id="KW-0808">Transferase</keyword>
<gene>
    <name evidence="11" type="ORF">IWQ62_004635</name>
</gene>
<feature type="transmembrane region" description="Helical" evidence="9">
    <location>
        <begin position="26"/>
        <end position="46"/>
    </location>
</feature>
<dbReference type="InterPro" id="IPR025749">
    <property type="entry name" value="Sphingomyelin_synth-like_dom"/>
</dbReference>